<dbReference type="STRING" id="4829.A0A168R7G2"/>
<dbReference type="Pfam" id="PF04815">
    <property type="entry name" value="Sec23_helical"/>
    <property type="match status" value="1"/>
</dbReference>
<feature type="domain" description="Sec23/Sec24 beta-sandwich" evidence="10">
    <location>
        <begin position="813"/>
        <end position="896"/>
    </location>
</feature>
<dbReference type="GO" id="GO:0000149">
    <property type="term" value="F:SNARE binding"/>
    <property type="evidence" value="ECO:0007669"/>
    <property type="project" value="TreeGrafter"/>
</dbReference>
<feature type="compositionally biased region" description="Pro residues" evidence="6">
    <location>
        <begin position="119"/>
        <end position="133"/>
    </location>
</feature>
<evidence type="ECO:0000259" key="7">
    <source>
        <dbReference type="Pfam" id="PF04810"/>
    </source>
</evidence>
<keyword evidence="12" id="KW-1185">Reference proteome</keyword>
<dbReference type="InterPro" id="IPR041742">
    <property type="entry name" value="Sec24-like_trunk_dom"/>
</dbReference>
<dbReference type="CDD" id="cd01479">
    <property type="entry name" value="Sec24-like"/>
    <property type="match status" value="1"/>
</dbReference>
<dbReference type="InterPro" id="IPR036175">
    <property type="entry name" value="Sec23/24_helical_dom_sf"/>
</dbReference>
<dbReference type="Pfam" id="PF04811">
    <property type="entry name" value="Sec23_trunk"/>
    <property type="match status" value="1"/>
</dbReference>
<dbReference type="Gene3D" id="2.30.30.380">
    <property type="entry name" value="Zn-finger domain of Sec23/24"/>
    <property type="match status" value="1"/>
</dbReference>
<dbReference type="SUPFAM" id="SSF81811">
    <property type="entry name" value="Helical domain of Sec23/24"/>
    <property type="match status" value="1"/>
</dbReference>
<dbReference type="InterPro" id="IPR036174">
    <property type="entry name" value="Znf_Sec23_Sec24_sf"/>
</dbReference>
<dbReference type="GO" id="GO:0070971">
    <property type="term" value="C:endoplasmic reticulum exit site"/>
    <property type="evidence" value="ECO:0007669"/>
    <property type="project" value="TreeGrafter"/>
</dbReference>
<dbReference type="EMBL" id="LT554554">
    <property type="protein sequence ID" value="SAM06230.1"/>
    <property type="molecule type" value="Genomic_DNA"/>
</dbReference>
<feature type="compositionally biased region" description="Polar residues" evidence="6">
    <location>
        <begin position="138"/>
        <end position="152"/>
    </location>
</feature>
<evidence type="ECO:0000259" key="9">
    <source>
        <dbReference type="Pfam" id="PF04815"/>
    </source>
</evidence>
<dbReference type="AlphaFoldDB" id="A0A168R7G2"/>
<dbReference type="SUPFAM" id="SSF81995">
    <property type="entry name" value="beta-sandwich domain of Sec23/24"/>
    <property type="match status" value="1"/>
</dbReference>
<dbReference type="InterPro" id="IPR006900">
    <property type="entry name" value="Sec23/24_helical_dom"/>
</dbReference>
<dbReference type="InParanoid" id="A0A168R7G2"/>
<feature type="domain" description="Sec23/Sec24 trunk" evidence="8">
    <location>
        <begin position="570"/>
        <end position="806"/>
    </location>
</feature>
<dbReference type="Gene3D" id="2.60.40.1670">
    <property type="entry name" value="beta-sandwich domain of Sec23/24"/>
    <property type="match status" value="1"/>
</dbReference>
<evidence type="ECO:0000256" key="6">
    <source>
        <dbReference type="SAM" id="MobiDB-lite"/>
    </source>
</evidence>
<organism evidence="11">
    <name type="scientific">Absidia glauca</name>
    <name type="common">Pin mould</name>
    <dbReference type="NCBI Taxonomy" id="4829"/>
    <lineage>
        <taxon>Eukaryota</taxon>
        <taxon>Fungi</taxon>
        <taxon>Fungi incertae sedis</taxon>
        <taxon>Mucoromycota</taxon>
        <taxon>Mucoromycotina</taxon>
        <taxon>Mucoromycetes</taxon>
        <taxon>Mucorales</taxon>
        <taxon>Cunninghamellaceae</taxon>
        <taxon>Absidia</taxon>
    </lineage>
</organism>
<comment type="similarity">
    <text evidence="2">Belongs to the SEC23/SEC24 family. SEC24 subfamily.</text>
</comment>
<dbReference type="GO" id="GO:0008270">
    <property type="term" value="F:zinc ion binding"/>
    <property type="evidence" value="ECO:0007669"/>
    <property type="project" value="InterPro"/>
</dbReference>
<dbReference type="Gene3D" id="3.40.50.410">
    <property type="entry name" value="von Willebrand factor, type A domain"/>
    <property type="match status" value="1"/>
</dbReference>
<feature type="domain" description="Zinc finger Sec23/Sec24-type" evidence="7">
    <location>
        <begin position="496"/>
        <end position="533"/>
    </location>
</feature>
<dbReference type="Gene3D" id="1.20.120.730">
    <property type="entry name" value="Sec23/Sec24 helical domain"/>
    <property type="match status" value="1"/>
</dbReference>
<proteinExistence type="inferred from homology"/>
<dbReference type="InterPro" id="IPR006896">
    <property type="entry name" value="Sec23/24_trunk_dom"/>
</dbReference>
<evidence type="ECO:0000313" key="11">
    <source>
        <dbReference type="EMBL" id="SAM06230.1"/>
    </source>
</evidence>
<evidence type="ECO:0000313" key="12">
    <source>
        <dbReference type="Proteomes" id="UP000078561"/>
    </source>
</evidence>
<feature type="compositionally biased region" description="Low complexity" evidence="6">
    <location>
        <begin position="337"/>
        <end position="389"/>
    </location>
</feature>
<keyword evidence="5" id="KW-0333">Golgi apparatus</keyword>
<feature type="compositionally biased region" description="Low complexity" evidence="6">
    <location>
        <begin position="194"/>
        <end position="284"/>
    </location>
</feature>
<evidence type="ECO:0000256" key="4">
    <source>
        <dbReference type="ARBA" id="ARBA00022927"/>
    </source>
</evidence>
<dbReference type="GO" id="GO:0090110">
    <property type="term" value="P:COPII-coated vesicle cargo loading"/>
    <property type="evidence" value="ECO:0007669"/>
    <property type="project" value="TreeGrafter"/>
</dbReference>
<dbReference type="OMA" id="CPANDYY"/>
<evidence type="ECO:0008006" key="13">
    <source>
        <dbReference type="Google" id="ProtNLM"/>
    </source>
</evidence>
<feature type="region of interest" description="Disordered" evidence="6">
    <location>
        <begin position="1"/>
        <end position="389"/>
    </location>
</feature>
<evidence type="ECO:0000256" key="3">
    <source>
        <dbReference type="ARBA" id="ARBA00022448"/>
    </source>
</evidence>
<feature type="compositionally biased region" description="Low complexity" evidence="6">
    <location>
        <begin position="1"/>
        <end position="12"/>
    </location>
</feature>
<feature type="compositionally biased region" description="Pro residues" evidence="6">
    <location>
        <begin position="35"/>
        <end position="48"/>
    </location>
</feature>
<dbReference type="InterPro" id="IPR050550">
    <property type="entry name" value="SEC23_SEC24_subfamily"/>
</dbReference>
<dbReference type="SUPFAM" id="SSF53300">
    <property type="entry name" value="vWA-like"/>
    <property type="match status" value="1"/>
</dbReference>
<accession>A0A168R7G2</accession>
<gene>
    <name evidence="11" type="primary">ABSGL_12116.1 scaffold 12663</name>
</gene>
<feature type="domain" description="Sec23/Sec24 helical" evidence="9">
    <location>
        <begin position="907"/>
        <end position="981"/>
    </location>
</feature>
<reference evidence="11" key="1">
    <citation type="submission" date="2016-04" db="EMBL/GenBank/DDBJ databases">
        <authorList>
            <person name="Evans L.H."/>
            <person name="Alamgir A."/>
            <person name="Owens N."/>
            <person name="Weber N.D."/>
            <person name="Virtaneva K."/>
            <person name="Barbian K."/>
            <person name="Babar A."/>
            <person name="Rosenke K."/>
        </authorList>
    </citation>
    <scope>NUCLEOTIDE SEQUENCE [LARGE SCALE GENOMIC DNA]</scope>
    <source>
        <strain evidence="11">CBS 101.48</strain>
    </source>
</reference>
<dbReference type="GO" id="GO:0030127">
    <property type="term" value="C:COPII vesicle coat"/>
    <property type="evidence" value="ECO:0007669"/>
    <property type="project" value="InterPro"/>
</dbReference>
<dbReference type="PANTHER" id="PTHR13803">
    <property type="entry name" value="SEC24-RELATED PROTEIN"/>
    <property type="match status" value="1"/>
</dbReference>
<dbReference type="Pfam" id="PF04810">
    <property type="entry name" value="zf-Sec23_Sec24"/>
    <property type="match status" value="1"/>
</dbReference>
<evidence type="ECO:0000256" key="2">
    <source>
        <dbReference type="ARBA" id="ARBA00008334"/>
    </source>
</evidence>
<sequence length="1039" mass="114226">MQQPSQSPLQQQRPPPFPQSPGSMMAPNGYGRPPQQLPPGYRPPPGQAPPLTQQSPVGGQPYRPSPSMPHQQLPPGVRPNFSPGPRPQQLGNQQAFSPPPPQQQHQQQQFGRPMMPNGVRPPFPPGARPPPMVRPGAQQSPSPQVSPATPTQGAGVGPGSATSAVSPPSAQHPPASPMMNVMNSAIATPSPPLQQSQGQQQQQPQQQFQQQPQGQQQQQQQPQQQFHQQPPVQQPQAPQQFQQQPQVQQPQAQQQFQQPQIQQPQIQQQQRQQQQQQQQQPQSPAMATAAVADHHKRKRMYPKQAYVDQSSSPSGYAAPSLPTPGVSQFGAPTDGYQQQAPMQQQQQQQQPQQPQQPQFTSPMAPQVPAYNQQAQVQQPQMQAQQQYGQKGMDDMVNQFGNMHVNQTMPAVPLLGASPPIAELAAEPKIHLPPNVSITNSPYANCDSSYKCCTVNAVPATESLLKKSRLPFALVLAPYRSLKEGDEPVPVVSDSVIARCRRCRTYINPFVTFVEGGQRWKCNMCFLLNDVPAAFDYDAHTQQQADRWKRPELNYGCVEFVAPTEYMVRPPQAPAFVFVLDVSYSAVQSGMLATATRTLLDTLERLPNEDNRTNVAIITVDSALHFYNFSNADDPQMLVVADLEDVFLPQPEGLFANLTRSIEGIKILLEKLPDMFKDTVNVNNALGPALQAAFKMLSANGGKIICLQSTLPNVGTGALKSREDVKLLGTPKETALLNPASPFYKTFAVDCSRSQVACDMLIFGGQYADVATLSCLPHYTGGQTYYYPGFNASRSEDALKFAHEFSELLAEQIGLEAVIRIRASRGLRMNAFHGNFFIRSTDLLALPNVPRDQNYCVEVVIEDDLKTPTVCFQTALLHTSCTGERRIRVVTLCLPVSNSMSELYASVNQKAVADYLGTKAVERALTSKLDDARDAVVNKLVDMFGVYKTHVLGSAQGSTPQLTVPDNMKLLAVLALGLIKHVSNIGMEQLEWNVILIDTPLFFCLGWLTTKLPDPNGHARQCHEPFTNDALTALDSLHTP</sequence>
<evidence type="ECO:0000256" key="5">
    <source>
        <dbReference type="ARBA" id="ARBA00023034"/>
    </source>
</evidence>
<dbReference type="FunCoup" id="A0A168R7G2">
    <property type="interactions" value="496"/>
</dbReference>
<keyword evidence="4" id="KW-0653">Protein transport</keyword>
<dbReference type="InterPro" id="IPR012990">
    <property type="entry name" value="Beta-sandwich_Sec23_24"/>
</dbReference>
<protein>
    <recommendedName>
        <fullName evidence="13">VWFA domain-containing protein</fullName>
    </recommendedName>
</protein>
<comment type="subcellular location">
    <subcellularLocation>
        <location evidence="1">Golgi apparatus membrane</location>
    </subcellularLocation>
</comment>
<evidence type="ECO:0000259" key="10">
    <source>
        <dbReference type="Pfam" id="PF08033"/>
    </source>
</evidence>
<dbReference type="GO" id="GO:0006886">
    <property type="term" value="P:intracellular protein transport"/>
    <property type="evidence" value="ECO:0007669"/>
    <property type="project" value="InterPro"/>
</dbReference>
<evidence type="ECO:0000259" key="8">
    <source>
        <dbReference type="Pfam" id="PF04811"/>
    </source>
</evidence>
<dbReference type="GO" id="GO:0000139">
    <property type="term" value="C:Golgi membrane"/>
    <property type="evidence" value="ECO:0007669"/>
    <property type="project" value="UniProtKB-SubCell"/>
</dbReference>
<evidence type="ECO:0000256" key="1">
    <source>
        <dbReference type="ARBA" id="ARBA00004394"/>
    </source>
</evidence>
<dbReference type="Proteomes" id="UP000078561">
    <property type="component" value="Unassembled WGS sequence"/>
</dbReference>
<dbReference type="OrthoDB" id="49016at2759"/>
<dbReference type="SUPFAM" id="SSF82919">
    <property type="entry name" value="Zn-finger domain of Sec23/24"/>
    <property type="match status" value="1"/>
</dbReference>
<dbReference type="Pfam" id="PF08033">
    <property type="entry name" value="Sec23_BS"/>
    <property type="match status" value="1"/>
</dbReference>
<dbReference type="InterPro" id="IPR036465">
    <property type="entry name" value="vWFA_dom_sf"/>
</dbReference>
<name>A0A168R7G2_ABSGL</name>
<dbReference type="PANTHER" id="PTHR13803:SF39">
    <property type="entry name" value="SECRETORY 24AB, ISOFORM A"/>
    <property type="match status" value="1"/>
</dbReference>
<keyword evidence="3" id="KW-0813">Transport</keyword>
<dbReference type="InterPro" id="IPR006895">
    <property type="entry name" value="Znf_Sec23_Sec24"/>
</dbReference>